<evidence type="ECO:0000256" key="4">
    <source>
        <dbReference type="ARBA" id="ARBA00022553"/>
    </source>
</evidence>
<feature type="transmembrane region" description="Helical" evidence="12">
    <location>
        <begin position="214"/>
        <end position="235"/>
    </location>
</feature>
<dbReference type="Pfam" id="PF00512">
    <property type="entry name" value="HisKA"/>
    <property type="match status" value="1"/>
</dbReference>
<dbReference type="InterPro" id="IPR004358">
    <property type="entry name" value="Sig_transdc_His_kin-like_C"/>
</dbReference>
<dbReference type="Proteomes" id="UP001431693">
    <property type="component" value="Unassembled WGS sequence"/>
</dbReference>
<dbReference type="PRINTS" id="PR00344">
    <property type="entry name" value="BCTRLSENSOR"/>
</dbReference>
<dbReference type="SMART" id="SM00304">
    <property type="entry name" value="HAMP"/>
    <property type="match status" value="1"/>
</dbReference>
<dbReference type="CDD" id="cd06225">
    <property type="entry name" value="HAMP"/>
    <property type="match status" value="1"/>
</dbReference>
<dbReference type="CDD" id="cd00082">
    <property type="entry name" value="HisKA"/>
    <property type="match status" value="1"/>
</dbReference>
<feature type="region of interest" description="Disordered" evidence="11">
    <location>
        <begin position="513"/>
        <end position="532"/>
    </location>
</feature>
<proteinExistence type="predicted"/>
<evidence type="ECO:0000259" key="14">
    <source>
        <dbReference type="PROSITE" id="PS50885"/>
    </source>
</evidence>
<dbReference type="InterPro" id="IPR050428">
    <property type="entry name" value="TCS_sensor_his_kinase"/>
</dbReference>
<dbReference type="PROSITE" id="PS50109">
    <property type="entry name" value="HIS_KIN"/>
    <property type="match status" value="1"/>
</dbReference>
<keyword evidence="9" id="KW-0902">Two-component regulatory system</keyword>
<evidence type="ECO:0000256" key="11">
    <source>
        <dbReference type="SAM" id="MobiDB-lite"/>
    </source>
</evidence>
<sequence length="532" mass="56452">MTKAQGSASPQGGHAKNDQTTQGRSPSSANGIGPGFDAGQTASWQTPRANTGPVPSFASRLTLSFVLVAVMTAALLVAVLAIVWESQFQFYTRTNMQNLVTNIANSLSIAYEENGGWTEQTLAAAAAASSQVTDVGIQVLNADSVIVYDDTWATGTDAAPLGTPSVSLAPVDPDSLVRANITDDGVKVGEVRVWAFGSDALLTKSDAAFRQNSYGAIAGAAGAAVVLACVMGVFVSKSLTRPIKKITTTARAINNGDLTARTHLTGDDELGQLGETFDDMATTLEGDLKMEHRLTSDVAHELRTPLMAMLVNVEAMQDGVLPADDEHLALVASEVRRLSRLVDAMLRLSRIENGTTQMNPRATCMAVLVGDIVEAQEQLFEDQGLDLKLLVKAPDSELYCNVDQDTMKQVVVNLLSNAMRYTPEGGHVLVTVGRDGKDVAVSVKDTGIGIAEEDLPRVFSRFWRSDASRERVSGGLGVGLALVKEIVNKHGGFVGVESELGNGTTFTVHIPATREPRHHTGHAQEPSSTIKS</sequence>
<comment type="catalytic activity">
    <reaction evidence="1">
        <text>ATP + protein L-histidine = ADP + protein N-phospho-L-histidine.</text>
        <dbReference type="EC" id="2.7.13.3"/>
    </reaction>
</comment>
<evidence type="ECO:0000256" key="1">
    <source>
        <dbReference type="ARBA" id="ARBA00000085"/>
    </source>
</evidence>
<dbReference type="InterPro" id="IPR003660">
    <property type="entry name" value="HAMP_dom"/>
</dbReference>
<dbReference type="PANTHER" id="PTHR45436">
    <property type="entry name" value="SENSOR HISTIDINE KINASE YKOH"/>
    <property type="match status" value="1"/>
</dbReference>
<dbReference type="Gene3D" id="6.10.340.10">
    <property type="match status" value="1"/>
</dbReference>
<keyword evidence="10 12" id="KW-0472">Membrane</keyword>
<dbReference type="EC" id="2.7.13.3" evidence="3"/>
<dbReference type="InterPro" id="IPR036890">
    <property type="entry name" value="HATPase_C_sf"/>
</dbReference>
<comment type="subcellular location">
    <subcellularLocation>
        <location evidence="2">Cell membrane</location>
    </subcellularLocation>
</comment>
<feature type="domain" description="HAMP" evidence="14">
    <location>
        <begin position="237"/>
        <end position="289"/>
    </location>
</feature>
<feature type="compositionally biased region" description="Polar residues" evidence="11">
    <location>
        <begin position="40"/>
        <end position="49"/>
    </location>
</feature>
<evidence type="ECO:0000256" key="8">
    <source>
        <dbReference type="ARBA" id="ARBA00022989"/>
    </source>
</evidence>
<feature type="compositionally biased region" description="Polar residues" evidence="11">
    <location>
        <begin position="18"/>
        <end position="30"/>
    </location>
</feature>
<feature type="region of interest" description="Disordered" evidence="11">
    <location>
        <begin position="1"/>
        <end position="51"/>
    </location>
</feature>
<evidence type="ECO:0000256" key="6">
    <source>
        <dbReference type="ARBA" id="ARBA00022692"/>
    </source>
</evidence>
<evidence type="ECO:0000256" key="2">
    <source>
        <dbReference type="ARBA" id="ARBA00004236"/>
    </source>
</evidence>
<dbReference type="SUPFAM" id="SSF55874">
    <property type="entry name" value="ATPase domain of HSP90 chaperone/DNA topoisomerase II/histidine kinase"/>
    <property type="match status" value="1"/>
</dbReference>
<keyword evidence="16" id="KW-1185">Reference proteome</keyword>
<dbReference type="Pfam" id="PF00672">
    <property type="entry name" value="HAMP"/>
    <property type="match status" value="1"/>
</dbReference>
<dbReference type="SMART" id="SM00387">
    <property type="entry name" value="HATPase_c"/>
    <property type="match status" value="1"/>
</dbReference>
<protein>
    <recommendedName>
        <fullName evidence="3">histidine kinase</fullName>
        <ecNumber evidence="3">2.7.13.3</ecNumber>
    </recommendedName>
</protein>
<dbReference type="SUPFAM" id="SSF158472">
    <property type="entry name" value="HAMP domain-like"/>
    <property type="match status" value="1"/>
</dbReference>
<evidence type="ECO:0000256" key="3">
    <source>
        <dbReference type="ARBA" id="ARBA00012438"/>
    </source>
</evidence>
<dbReference type="GO" id="GO:0016301">
    <property type="term" value="F:kinase activity"/>
    <property type="evidence" value="ECO:0007669"/>
    <property type="project" value="UniProtKB-KW"/>
</dbReference>
<keyword evidence="5" id="KW-0808">Transferase</keyword>
<evidence type="ECO:0000313" key="15">
    <source>
        <dbReference type="EMBL" id="MDJ1129193.1"/>
    </source>
</evidence>
<dbReference type="EMBL" id="JASJEX010000002">
    <property type="protein sequence ID" value="MDJ1129193.1"/>
    <property type="molecule type" value="Genomic_DNA"/>
</dbReference>
<dbReference type="InterPro" id="IPR003661">
    <property type="entry name" value="HisK_dim/P_dom"/>
</dbReference>
<dbReference type="RefSeq" id="WP_283713996.1">
    <property type="nucleotide sequence ID" value="NZ_JASJEW010000008.1"/>
</dbReference>
<keyword evidence="7 15" id="KW-0418">Kinase</keyword>
<keyword evidence="4" id="KW-0597">Phosphoprotein</keyword>
<dbReference type="SUPFAM" id="SSF47384">
    <property type="entry name" value="Homodimeric domain of signal transducing histidine kinase"/>
    <property type="match status" value="1"/>
</dbReference>
<feature type="transmembrane region" description="Helical" evidence="12">
    <location>
        <begin position="61"/>
        <end position="84"/>
    </location>
</feature>
<dbReference type="Pfam" id="PF02518">
    <property type="entry name" value="HATPase_c"/>
    <property type="match status" value="1"/>
</dbReference>
<evidence type="ECO:0000256" key="7">
    <source>
        <dbReference type="ARBA" id="ARBA00022777"/>
    </source>
</evidence>
<evidence type="ECO:0000256" key="12">
    <source>
        <dbReference type="SAM" id="Phobius"/>
    </source>
</evidence>
<evidence type="ECO:0000256" key="10">
    <source>
        <dbReference type="ARBA" id="ARBA00023136"/>
    </source>
</evidence>
<dbReference type="InterPro" id="IPR005467">
    <property type="entry name" value="His_kinase_dom"/>
</dbReference>
<comment type="caution">
    <text evidence="15">The sequence shown here is derived from an EMBL/GenBank/DDBJ whole genome shotgun (WGS) entry which is preliminary data.</text>
</comment>
<evidence type="ECO:0000256" key="5">
    <source>
        <dbReference type="ARBA" id="ARBA00022679"/>
    </source>
</evidence>
<dbReference type="PROSITE" id="PS50885">
    <property type="entry name" value="HAMP"/>
    <property type="match status" value="1"/>
</dbReference>
<gene>
    <name evidence="15" type="ORF">QJ043_03730</name>
</gene>
<organism evidence="15 16">
    <name type="scientific">Kribbibacterium absianum</name>
    <dbReference type="NCBI Taxonomy" id="3044210"/>
    <lineage>
        <taxon>Bacteria</taxon>
        <taxon>Bacillati</taxon>
        <taxon>Actinomycetota</taxon>
        <taxon>Coriobacteriia</taxon>
        <taxon>Coriobacteriales</taxon>
        <taxon>Kribbibacteriaceae</taxon>
        <taxon>Kribbibacterium</taxon>
    </lineage>
</organism>
<dbReference type="InterPro" id="IPR036097">
    <property type="entry name" value="HisK_dim/P_sf"/>
</dbReference>
<evidence type="ECO:0000256" key="9">
    <source>
        <dbReference type="ARBA" id="ARBA00023012"/>
    </source>
</evidence>
<accession>A0ABT6ZKX3</accession>
<dbReference type="PANTHER" id="PTHR45436:SF5">
    <property type="entry name" value="SENSOR HISTIDINE KINASE TRCS"/>
    <property type="match status" value="1"/>
</dbReference>
<feature type="compositionally biased region" description="Polar residues" evidence="11">
    <location>
        <begin position="1"/>
        <end position="10"/>
    </location>
</feature>
<evidence type="ECO:0000259" key="13">
    <source>
        <dbReference type="PROSITE" id="PS50109"/>
    </source>
</evidence>
<dbReference type="Gene3D" id="3.30.565.10">
    <property type="entry name" value="Histidine kinase-like ATPase, C-terminal domain"/>
    <property type="match status" value="1"/>
</dbReference>
<name>A0ABT6ZKX3_9ACTN</name>
<dbReference type="SMART" id="SM00388">
    <property type="entry name" value="HisKA"/>
    <property type="match status" value="1"/>
</dbReference>
<keyword evidence="8 12" id="KW-1133">Transmembrane helix</keyword>
<evidence type="ECO:0000313" key="16">
    <source>
        <dbReference type="Proteomes" id="UP001431693"/>
    </source>
</evidence>
<reference evidence="15" key="1">
    <citation type="submission" date="2023-05" db="EMBL/GenBank/DDBJ databases">
        <title>[olsenella] sp. nov., isolated from a pig farm feces dump.</title>
        <authorList>
            <person name="Chang Y.-H."/>
        </authorList>
    </citation>
    <scope>NUCLEOTIDE SEQUENCE</scope>
    <source>
        <strain evidence="15">YH-ols2217</strain>
    </source>
</reference>
<dbReference type="Gene3D" id="1.10.287.130">
    <property type="match status" value="1"/>
</dbReference>
<keyword evidence="6 12" id="KW-0812">Transmembrane</keyword>
<feature type="domain" description="Histidine kinase" evidence="13">
    <location>
        <begin position="297"/>
        <end position="514"/>
    </location>
</feature>
<dbReference type="InterPro" id="IPR003594">
    <property type="entry name" value="HATPase_dom"/>
</dbReference>